<dbReference type="NCBIfam" id="TIGR01730">
    <property type="entry name" value="RND_mfp"/>
    <property type="match status" value="1"/>
</dbReference>
<proteinExistence type="inferred from homology"/>
<evidence type="ECO:0000313" key="6">
    <source>
        <dbReference type="Proteomes" id="UP000050454"/>
    </source>
</evidence>
<keyword evidence="6" id="KW-1185">Reference proteome</keyword>
<dbReference type="Gene3D" id="2.40.30.170">
    <property type="match status" value="1"/>
</dbReference>
<keyword evidence="2" id="KW-0175">Coiled coil</keyword>
<name>A0A0P7BNC6_9BACT</name>
<comment type="similarity">
    <text evidence="1">Belongs to the membrane fusion protein (MFP) (TC 8.A.1) family.</text>
</comment>
<dbReference type="PATRIC" id="fig|1605367.3.peg.3220"/>
<evidence type="ECO:0000256" key="2">
    <source>
        <dbReference type="SAM" id="Coils"/>
    </source>
</evidence>
<comment type="caution">
    <text evidence="5">The sequence shown here is derived from an EMBL/GenBank/DDBJ whole genome shotgun (WGS) entry which is preliminary data.</text>
</comment>
<accession>A0A0P7BNC6</accession>
<evidence type="ECO:0000313" key="5">
    <source>
        <dbReference type="EMBL" id="KPM48745.1"/>
    </source>
</evidence>
<feature type="domain" description="CusB-like beta-barrel" evidence="4">
    <location>
        <begin position="226"/>
        <end position="298"/>
    </location>
</feature>
<dbReference type="InterPro" id="IPR006143">
    <property type="entry name" value="RND_pump_MFP"/>
</dbReference>
<dbReference type="InterPro" id="IPR058792">
    <property type="entry name" value="Beta-barrel_RND_2"/>
</dbReference>
<gene>
    <name evidence="5" type="ORF">AFM12_09180</name>
</gene>
<reference evidence="5 6" key="1">
    <citation type="submission" date="2015-07" db="EMBL/GenBank/DDBJ databases">
        <title>The draft genome sequence of Leadbetterella sp. JN14-9.</title>
        <authorList>
            <person name="Liu Y."/>
            <person name="Du J."/>
            <person name="Shao Z."/>
        </authorList>
    </citation>
    <scope>NUCLEOTIDE SEQUENCE [LARGE SCALE GENOMIC DNA]</scope>
    <source>
        <strain evidence="5 6">JN14-9</strain>
    </source>
</reference>
<dbReference type="SUPFAM" id="SSF111369">
    <property type="entry name" value="HlyD-like secretion proteins"/>
    <property type="match status" value="1"/>
</dbReference>
<feature type="domain" description="CzcB-like alpha-helical hairpin" evidence="3">
    <location>
        <begin position="139"/>
        <end position="182"/>
    </location>
</feature>
<dbReference type="GO" id="GO:0015562">
    <property type="term" value="F:efflux transmembrane transporter activity"/>
    <property type="evidence" value="ECO:0007669"/>
    <property type="project" value="TreeGrafter"/>
</dbReference>
<dbReference type="PANTHER" id="PTHR30469:SF15">
    <property type="entry name" value="HLYD FAMILY OF SECRETION PROTEINS"/>
    <property type="match status" value="1"/>
</dbReference>
<sequence>MKKYAFLLIALVTVATSCGEKQDNSLEGKKAELAKLKGEVTDLESKIDELEAFIEEAEPDTSAKITYVKAMQIVATDLSHYVEANGRLEAVNNVFVSPQMGGALTKVYVTEGDYVKKGQTIATIDNSILRNSMNEIKIQMETAKTLFERQKALWDQKIGTEVQYIQAKAQVESLEKRLATLEAQDAQNIVKSPIDGYVDEVRMKAGEMASPGLGIVRVVNLSNLKVVARIPDTYAGTIQKGDMIEVTFPDLQKTITARLSFVSQTVDPVTRTFVAEAKVPFDRQLKPNLNASVKIKDQNRADIIAIPRNLIQRTEKGDIVYVAENRNGEQVAGSRVVTTGLTSGEDIEILTGLQTSDILITEGYQDLVDGELISY</sequence>
<evidence type="ECO:0000259" key="3">
    <source>
        <dbReference type="Pfam" id="PF25893"/>
    </source>
</evidence>
<dbReference type="OrthoDB" id="9806939at2"/>
<organism evidence="5 6">
    <name type="scientific">Jiulongibacter sediminis</name>
    <dbReference type="NCBI Taxonomy" id="1605367"/>
    <lineage>
        <taxon>Bacteria</taxon>
        <taxon>Pseudomonadati</taxon>
        <taxon>Bacteroidota</taxon>
        <taxon>Cytophagia</taxon>
        <taxon>Cytophagales</taxon>
        <taxon>Leadbetterellaceae</taxon>
        <taxon>Jiulongibacter</taxon>
    </lineage>
</organism>
<feature type="coiled-coil region" evidence="2">
    <location>
        <begin position="26"/>
        <end position="53"/>
    </location>
</feature>
<dbReference type="InterPro" id="IPR058648">
    <property type="entry name" value="HH_CzcB-like"/>
</dbReference>
<dbReference type="PANTHER" id="PTHR30469">
    <property type="entry name" value="MULTIDRUG RESISTANCE PROTEIN MDTA"/>
    <property type="match status" value="1"/>
</dbReference>
<dbReference type="Pfam" id="PF25954">
    <property type="entry name" value="Beta-barrel_RND_2"/>
    <property type="match status" value="1"/>
</dbReference>
<dbReference type="GO" id="GO:1990281">
    <property type="term" value="C:efflux pump complex"/>
    <property type="evidence" value="ECO:0007669"/>
    <property type="project" value="TreeGrafter"/>
</dbReference>
<dbReference type="STRING" id="1605367.AFM12_09180"/>
<dbReference type="Gene3D" id="2.40.50.100">
    <property type="match status" value="1"/>
</dbReference>
<evidence type="ECO:0000259" key="4">
    <source>
        <dbReference type="Pfam" id="PF25954"/>
    </source>
</evidence>
<dbReference type="AlphaFoldDB" id="A0A0P7BNC6"/>
<dbReference type="Proteomes" id="UP000050454">
    <property type="component" value="Unassembled WGS sequence"/>
</dbReference>
<dbReference type="Gene3D" id="1.10.287.470">
    <property type="entry name" value="Helix hairpin bin"/>
    <property type="match status" value="1"/>
</dbReference>
<dbReference type="Pfam" id="PF25893">
    <property type="entry name" value="HH_CzcB"/>
    <property type="match status" value="1"/>
</dbReference>
<protein>
    <submittedName>
        <fullName evidence="5">RND transporter</fullName>
    </submittedName>
</protein>
<dbReference type="EMBL" id="LGTQ01000006">
    <property type="protein sequence ID" value="KPM48745.1"/>
    <property type="molecule type" value="Genomic_DNA"/>
</dbReference>
<dbReference type="PROSITE" id="PS51257">
    <property type="entry name" value="PROKAR_LIPOPROTEIN"/>
    <property type="match status" value="1"/>
</dbReference>
<evidence type="ECO:0000256" key="1">
    <source>
        <dbReference type="ARBA" id="ARBA00009477"/>
    </source>
</evidence>
<dbReference type="RefSeq" id="WP_055146981.1">
    <property type="nucleotide sequence ID" value="NZ_JXSZ01000006.1"/>
</dbReference>
<dbReference type="Gene3D" id="2.40.420.20">
    <property type="match status" value="1"/>
</dbReference>